<name>A0AAV2AQ19_9ARAC</name>
<accession>A0AAV2AQ19</accession>
<evidence type="ECO:0000313" key="1">
    <source>
        <dbReference type="EMBL" id="CAL1286108.1"/>
    </source>
</evidence>
<dbReference type="Proteomes" id="UP001497382">
    <property type="component" value="Unassembled WGS sequence"/>
</dbReference>
<dbReference type="EMBL" id="CAXIEN010000198">
    <property type="protein sequence ID" value="CAL1286108.1"/>
    <property type="molecule type" value="Genomic_DNA"/>
</dbReference>
<dbReference type="AlphaFoldDB" id="A0AAV2AQ19"/>
<keyword evidence="2" id="KW-1185">Reference proteome</keyword>
<protein>
    <submittedName>
        <fullName evidence="1">Uncharacterized protein</fullName>
    </submittedName>
</protein>
<organism evidence="1 2">
    <name type="scientific">Larinioides sclopetarius</name>
    <dbReference type="NCBI Taxonomy" id="280406"/>
    <lineage>
        <taxon>Eukaryota</taxon>
        <taxon>Metazoa</taxon>
        <taxon>Ecdysozoa</taxon>
        <taxon>Arthropoda</taxon>
        <taxon>Chelicerata</taxon>
        <taxon>Arachnida</taxon>
        <taxon>Araneae</taxon>
        <taxon>Araneomorphae</taxon>
        <taxon>Entelegynae</taxon>
        <taxon>Araneoidea</taxon>
        <taxon>Araneidae</taxon>
        <taxon>Larinioides</taxon>
    </lineage>
</organism>
<evidence type="ECO:0000313" key="2">
    <source>
        <dbReference type="Proteomes" id="UP001497382"/>
    </source>
</evidence>
<sequence length="121" mass="14019">MTSEDQLSSMKYDMAITSYTEGTSIPSAETRLDRSFISEAILKATKYHKKTEQCIKGKEKRFLETIEVKNYVQRNFVSTVVWDATYRPLTFVNGITVRIYPRAIPKETKAIQNVLDVWCKK</sequence>
<reference evidence="1 2" key="1">
    <citation type="submission" date="2024-04" db="EMBL/GenBank/DDBJ databases">
        <authorList>
            <person name="Rising A."/>
            <person name="Reimegard J."/>
            <person name="Sonavane S."/>
            <person name="Akerstrom W."/>
            <person name="Nylinder S."/>
            <person name="Hedman E."/>
            <person name="Kallberg Y."/>
        </authorList>
    </citation>
    <scope>NUCLEOTIDE SEQUENCE [LARGE SCALE GENOMIC DNA]</scope>
</reference>
<gene>
    <name evidence="1" type="ORF">LARSCL_LOCUS14062</name>
</gene>
<comment type="caution">
    <text evidence="1">The sequence shown here is derived from an EMBL/GenBank/DDBJ whole genome shotgun (WGS) entry which is preliminary data.</text>
</comment>
<proteinExistence type="predicted"/>